<evidence type="ECO:0000256" key="5">
    <source>
        <dbReference type="ARBA" id="ARBA00023326"/>
    </source>
</evidence>
<feature type="non-terminal residue" evidence="7">
    <location>
        <position position="1"/>
    </location>
</feature>
<dbReference type="AlphaFoldDB" id="A0A2H3DF11"/>
<dbReference type="PANTHER" id="PTHR43739">
    <property type="entry name" value="XYLOGLUCANASE (EUROFUNG)"/>
    <property type="match status" value="1"/>
</dbReference>
<keyword evidence="2 7" id="KW-0378">Hydrolase</keyword>
<evidence type="ECO:0000256" key="3">
    <source>
        <dbReference type="ARBA" id="ARBA00023277"/>
    </source>
</evidence>
<dbReference type="InterPro" id="IPR015943">
    <property type="entry name" value="WD40/YVTN_repeat-like_dom_sf"/>
</dbReference>
<gene>
    <name evidence="7" type="ORF">ARMGADRAFT_1100423</name>
</gene>
<keyword evidence="1" id="KW-0732">Signal</keyword>
<organism evidence="7 8">
    <name type="scientific">Armillaria gallica</name>
    <name type="common">Bulbous honey fungus</name>
    <name type="synonym">Armillaria bulbosa</name>
    <dbReference type="NCBI Taxonomy" id="47427"/>
    <lineage>
        <taxon>Eukaryota</taxon>
        <taxon>Fungi</taxon>
        <taxon>Dikarya</taxon>
        <taxon>Basidiomycota</taxon>
        <taxon>Agaricomycotina</taxon>
        <taxon>Agaricomycetes</taxon>
        <taxon>Agaricomycetidae</taxon>
        <taxon>Agaricales</taxon>
        <taxon>Marasmiineae</taxon>
        <taxon>Physalacriaceae</taxon>
        <taxon>Armillaria</taxon>
    </lineage>
</organism>
<name>A0A2H3DF11_ARMGA</name>
<dbReference type="Proteomes" id="UP000217790">
    <property type="component" value="Unassembled WGS sequence"/>
</dbReference>
<evidence type="ECO:0000313" key="8">
    <source>
        <dbReference type="Proteomes" id="UP000217790"/>
    </source>
</evidence>
<sequence>FDSTSGPSGSPTPRVFVGVASNGTDNIFVSKNAGYTWTAVAGQQQTYFPYKGVLSPAEGLLYVSYSDGTGPYDGTLGTVHKYDIADATRTDITPVSGSDLSFGFGGLAVDVKNPGTLMVAELNSWWPDGQIYRSTDSGATWSTFWTWGAYAEINKCYGYTDGLASTMLIRLWGINRLGG</sequence>
<dbReference type="GO" id="GO:0000272">
    <property type="term" value="P:polysaccharide catabolic process"/>
    <property type="evidence" value="ECO:0007669"/>
    <property type="project" value="UniProtKB-KW"/>
</dbReference>
<dbReference type="STRING" id="47427.A0A2H3DF11"/>
<accession>A0A2H3DF11</accession>
<reference evidence="8" key="1">
    <citation type="journal article" date="2017" name="Nat. Ecol. Evol.">
        <title>Genome expansion and lineage-specific genetic innovations in the forest pathogenic fungi Armillaria.</title>
        <authorList>
            <person name="Sipos G."/>
            <person name="Prasanna A.N."/>
            <person name="Walter M.C."/>
            <person name="O'Connor E."/>
            <person name="Balint B."/>
            <person name="Krizsan K."/>
            <person name="Kiss B."/>
            <person name="Hess J."/>
            <person name="Varga T."/>
            <person name="Slot J."/>
            <person name="Riley R."/>
            <person name="Boka B."/>
            <person name="Rigling D."/>
            <person name="Barry K."/>
            <person name="Lee J."/>
            <person name="Mihaltcheva S."/>
            <person name="LaButti K."/>
            <person name="Lipzen A."/>
            <person name="Waldron R."/>
            <person name="Moloney N.M."/>
            <person name="Sperisen C."/>
            <person name="Kredics L."/>
            <person name="Vagvoelgyi C."/>
            <person name="Patrignani A."/>
            <person name="Fitzpatrick D."/>
            <person name="Nagy I."/>
            <person name="Doyle S."/>
            <person name="Anderson J.B."/>
            <person name="Grigoriev I.V."/>
            <person name="Gueldener U."/>
            <person name="Muensterkoetter M."/>
            <person name="Nagy L.G."/>
        </authorList>
    </citation>
    <scope>NUCLEOTIDE SEQUENCE [LARGE SCALE GENOMIC DNA]</scope>
    <source>
        <strain evidence="8">Ar21-2</strain>
    </source>
</reference>
<keyword evidence="8" id="KW-1185">Reference proteome</keyword>
<dbReference type="PANTHER" id="PTHR43739:SF2">
    <property type="entry name" value="OLIGOXYLOGLUCAN-REDUCING END-SPECIFIC XYLOGLUCANASE-RELATED"/>
    <property type="match status" value="1"/>
</dbReference>
<proteinExistence type="inferred from homology"/>
<comment type="similarity">
    <text evidence="6">Belongs to the glycosyl hydrolase 74 family.</text>
</comment>
<dbReference type="InParanoid" id="A0A2H3DF11"/>
<dbReference type="GO" id="GO:0010411">
    <property type="term" value="P:xyloglucan metabolic process"/>
    <property type="evidence" value="ECO:0007669"/>
    <property type="project" value="TreeGrafter"/>
</dbReference>
<dbReference type="GO" id="GO:0016798">
    <property type="term" value="F:hydrolase activity, acting on glycosyl bonds"/>
    <property type="evidence" value="ECO:0007669"/>
    <property type="project" value="UniProtKB-KW"/>
</dbReference>
<dbReference type="EMBL" id="KZ293655">
    <property type="protein sequence ID" value="PBK93809.1"/>
    <property type="molecule type" value="Genomic_DNA"/>
</dbReference>
<protein>
    <submittedName>
        <fullName evidence="7">Oligoxyloglucan reducing end-specific cellobiohydrolase</fullName>
    </submittedName>
</protein>
<evidence type="ECO:0000313" key="7">
    <source>
        <dbReference type="EMBL" id="PBK93809.1"/>
    </source>
</evidence>
<dbReference type="SUPFAM" id="SSF110296">
    <property type="entry name" value="Oligoxyloglucan reducing end-specific cellobiohydrolase"/>
    <property type="match status" value="1"/>
</dbReference>
<dbReference type="OrthoDB" id="2151161at2759"/>
<keyword evidence="4" id="KW-0326">Glycosidase</keyword>
<evidence type="ECO:0000256" key="4">
    <source>
        <dbReference type="ARBA" id="ARBA00023295"/>
    </source>
</evidence>
<evidence type="ECO:0000256" key="1">
    <source>
        <dbReference type="ARBA" id="ARBA00022729"/>
    </source>
</evidence>
<dbReference type="InterPro" id="IPR052025">
    <property type="entry name" value="Xyloglucanase_GH74"/>
</dbReference>
<dbReference type="Gene3D" id="2.130.10.10">
    <property type="entry name" value="YVTN repeat-like/Quinoprotein amine dehydrogenase"/>
    <property type="match status" value="1"/>
</dbReference>
<keyword evidence="3" id="KW-0119">Carbohydrate metabolism</keyword>
<keyword evidence="5" id="KW-0624">Polysaccharide degradation</keyword>
<evidence type="ECO:0000256" key="6">
    <source>
        <dbReference type="ARBA" id="ARBA00037986"/>
    </source>
</evidence>
<evidence type="ECO:0000256" key="2">
    <source>
        <dbReference type="ARBA" id="ARBA00022801"/>
    </source>
</evidence>